<dbReference type="OrthoDB" id="6362752at2759"/>
<evidence type="ECO:0000313" key="4">
    <source>
        <dbReference type="Proteomes" id="UP000789390"/>
    </source>
</evidence>
<sequence>MKMRLYGFSKFVVPILLLAVLTLAMADDGSTDSNLYQYLDFTKLEPNNQKNENRHFKWLSKFRRSKNQKPVHSEPASYQPEEQQYDSPKPINYDDYNSSPAHNPSFAKAAFKIAPFRLKKLSKKSKESAHIILPPLPSINQAASHGSYNPGNYGSKEDSFIFQPGQPYRQTYPTTASPSVNTQPAHPQEEPTYSALELAFNAPKPSSKERTPVQPSSAEFSYSPLQIPSNINSPTNSPVVSNPGNEHDADTVPPPTHNSDSRYSKWFSKLRRRKSNQNHPEKPQHEPLKVHDQQVPSQDASGIPDKTPEPIYYYQNSSPYNPSQPGATQHQPGNDQSFPFSRNPQIANSSPQVAPTRPTNTKQHSAPPPSHSETLNAPLQPINYNSQDNLSTEEPENPPAPSGNFYSKFMKKIKRNKTQKPEPVTVVSQPQPIFSPLQTAYNNPPSDPSVYRHPQTSPQSSPPLKPTNIIKPQPTASPAPHHSLHHQSSPPFTNQPPIAHPEAPTPYSPLNNSPVRPHVAPVQKPIHPLHQESDTFFPPPNRPDFVSTPFQKQSEKVQGNNEHPDGFFEFGIFPSSNGFFDQNFKG</sequence>
<gene>
    <name evidence="3" type="ORF">DGAL_LOCUS2452</name>
</gene>
<feature type="signal peptide" evidence="2">
    <location>
        <begin position="1"/>
        <end position="26"/>
    </location>
</feature>
<evidence type="ECO:0000313" key="3">
    <source>
        <dbReference type="EMBL" id="CAH0100230.1"/>
    </source>
</evidence>
<feature type="compositionally biased region" description="Polar residues" evidence="1">
    <location>
        <begin position="426"/>
        <end position="444"/>
    </location>
</feature>
<dbReference type="AlphaFoldDB" id="A0A8J2WG36"/>
<feature type="chain" id="PRO_5035321750" evidence="2">
    <location>
        <begin position="27"/>
        <end position="586"/>
    </location>
</feature>
<feature type="compositionally biased region" description="Polar residues" evidence="1">
    <location>
        <begin position="371"/>
        <end position="390"/>
    </location>
</feature>
<comment type="caution">
    <text evidence="3">The sequence shown here is derived from an EMBL/GenBank/DDBJ whole genome shotgun (WGS) entry which is preliminary data.</text>
</comment>
<keyword evidence="2" id="KW-0732">Signal</keyword>
<evidence type="ECO:0000256" key="2">
    <source>
        <dbReference type="SAM" id="SignalP"/>
    </source>
</evidence>
<feature type="region of interest" description="Disordered" evidence="1">
    <location>
        <begin position="66"/>
        <end position="99"/>
    </location>
</feature>
<feature type="compositionally biased region" description="Low complexity" evidence="1">
    <location>
        <begin position="312"/>
        <end position="325"/>
    </location>
</feature>
<dbReference type="Proteomes" id="UP000789390">
    <property type="component" value="Unassembled WGS sequence"/>
</dbReference>
<feature type="region of interest" description="Disordered" evidence="1">
    <location>
        <begin position="138"/>
        <end position="191"/>
    </location>
</feature>
<organism evidence="3 4">
    <name type="scientific">Daphnia galeata</name>
    <dbReference type="NCBI Taxonomy" id="27404"/>
    <lineage>
        <taxon>Eukaryota</taxon>
        <taxon>Metazoa</taxon>
        <taxon>Ecdysozoa</taxon>
        <taxon>Arthropoda</taxon>
        <taxon>Crustacea</taxon>
        <taxon>Branchiopoda</taxon>
        <taxon>Diplostraca</taxon>
        <taxon>Cladocera</taxon>
        <taxon>Anomopoda</taxon>
        <taxon>Daphniidae</taxon>
        <taxon>Daphnia</taxon>
    </lineage>
</organism>
<feature type="compositionally biased region" description="Polar residues" evidence="1">
    <location>
        <begin position="548"/>
        <end position="561"/>
    </location>
</feature>
<feature type="compositionally biased region" description="Basic and acidic residues" evidence="1">
    <location>
        <begin position="279"/>
        <end position="292"/>
    </location>
</feature>
<evidence type="ECO:0000256" key="1">
    <source>
        <dbReference type="SAM" id="MobiDB-lite"/>
    </source>
</evidence>
<name>A0A8J2WG36_9CRUS</name>
<reference evidence="3" key="1">
    <citation type="submission" date="2021-11" db="EMBL/GenBank/DDBJ databases">
        <authorList>
            <person name="Schell T."/>
        </authorList>
    </citation>
    <scope>NUCLEOTIDE SEQUENCE</scope>
    <source>
        <strain evidence="3">M5</strain>
    </source>
</reference>
<protein>
    <submittedName>
        <fullName evidence="3">Uncharacterized protein</fullName>
    </submittedName>
</protein>
<keyword evidence="4" id="KW-1185">Reference proteome</keyword>
<feature type="compositionally biased region" description="Low complexity" evidence="1">
    <location>
        <begin position="478"/>
        <end position="491"/>
    </location>
</feature>
<feature type="compositionally biased region" description="Polar residues" evidence="1">
    <location>
        <begin position="138"/>
        <end position="152"/>
    </location>
</feature>
<accession>A0A8J2WG36</accession>
<dbReference type="EMBL" id="CAKKLH010000035">
    <property type="protein sequence ID" value="CAH0100230.1"/>
    <property type="molecule type" value="Genomic_DNA"/>
</dbReference>
<feature type="compositionally biased region" description="Polar residues" evidence="1">
    <location>
        <begin position="326"/>
        <end position="364"/>
    </location>
</feature>
<feature type="region of interest" description="Disordered" evidence="1">
    <location>
        <begin position="203"/>
        <end position="567"/>
    </location>
</feature>
<feature type="compositionally biased region" description="Basic residues" evidence="1">
    <location>
        <begin position="409"/>
        <end position="418"/>
    </location>
</feature>
<proteinExistence type="predicted"/>
<feature type="compositionally biased region" description="Polar residues" evidence="1">
    <location>
        <begin position="213"/>
        <end position="244"/>
    </location>
</feature>
<feature type="compositionally biased region" description="Polar residues" evidence="1">
    <location>
        <begin position="168"/>
        <end position="185"/>
    </location>
</feature>